<keyword evidence="2" id="KW-1185">Reference proteome</keyword>
<evidence type="ECO:0000313" key="3">
    <source>
        <dbReference type="RefSeq" id="XP_031559684.1"/>
    </source>
</evidence>
<dbReference type="AlphaFoldDB" id="A0A6P8HTG0"/>
<feature type="signal peptide" evidence="1">
    <location>
        <begin position="1"/>
        <end position="27"/>
    </location>
</feature>
<dbReference type="KEGG" id="aten:116295869"/>
<dbReference type="OrthoDB" id="5988314at2759"/>
<sequence>MCMAEYSCMQWLAVNPLSFWLPISAMASPNAEKENCSTSPCNVPRVESDVTGSLRNNGTFKWTEERDRLLLRQIVSLEPFAYKAGTKEAGLRWTEVAEINLEINAV</sequence>
<keyword evidence="1" id="KW-0732">Signal</keyword>
<dbReference type="GeneID" id="116295869"/>
<gene>
    <name evidence="3" type="primary">LOC116295869</name>
</gene>
<proteinExistence type="predicted"/>
<organism evidence="2 3">
    <name type="scientific">Actinia tenebrosa</name>
    <name type="common">Australian red waratah sea anemone</name>
    <dbReference type="NCBI Taxonomy" id="6105"/>
    <lineage>
        <taxon>Eukaryota</taxon>
        <taxon>Metazoa</taxon>
        <taxon>Cnidaria</taxon>
        <taxon>Anthozoa</taxon>
        <taxon>Hexacorallia</taxon>
        <taxon>Actiniaria</taxon>
        <taxon>Actiniidae</taxon>
        <taxon>Actinia</taxon>
    </lineage>
</organism>
<evidence type="ECO:0000313" key="2">
    <source>
        <dbReference type="Proteomes" id="UP000515163"/>
    </source>
</evidence>
<dbReference type="InParanoid" id="A0A6P8HTG0"/>
<reference evidence="3" key="1">
    <citation type="submission" date="2025-08" db="UniProtKB">
        <authorList>
            <consortium name="RefSeq"/>
        </authorList>
    </citation>
    <scope>IDENTIFICATION</scope>
    <source>
        <tissue evidence="3">Tentacle</tissue>
    </source>
</reference>
<dbReference type="Proteomes" id="UP000515163">
    <property type="component" value="Unplaced"/>
</dbReference>
<dbReference type="RefSeq" id="XP_031559684.1">
    <property type="nucleotide sequence ID" value="XM_031703824.1"/>
</dbReference>
<feature type="chain" id="PRO_5028320258" evidence="1">
    <location>
        <begin position="28"/>
        <end position="106"/>
    </location>
</feature>
<name>A0A6P8HTG0_ACTTE</name>
<protein>
    <submittedName>
        <fullName evidence="3">Uncharacterized protein LOC116295869</fullName>
    </submittedName>
</protein>
<accession>A0A6P8HTG0</accession>
<evidence type="ECO:0000256" key="1">
    <source>
        <dbReference type="SAM" id="SignalP"/>
    </source>
</evidence>